<proteinExistence type="predicted"/>
<keyword evidence="1" id="KW-1185">Reference proteome</keyword>
<reference evidence="2" key="1">
    <citation type="submission" date="2025-08" db="UniProtKB">
        <authorList>
            <consortium name="RefSeq"/>
        </authorList>
    </citation>
    <scope>IDENTIFICATION</scope>
</reference>
<dbReference type="Proteomes" id="UP001652582">
    <property type="component" value="Chromosome 4"/>
</dbReference>
<gene>
    <name evidence="2" type="primary">LOC112054695</name>
</gene>
<protein>
    <submittedName>
        <fullName evidence="2">Uncharacterized protein LOC112054695</fullName>
    </submittedName>
</protein>
<organism evidence="1 2">
    <name type="scientific">Bicyclus anynana</name>
    <name type="common">Squinting bush brown butterfly</name>
    <dbReference type="NCBI Taxonomy" id="110368"/>
    <lineage>
        <taxon>Eukaryota</taxon>
        <taxon>Metazoa</taxon>
        <taxon>Ecdysozoa</taxon>
        <taxon>Arthropoda</taxon>
        <taxon>Hexapoda</taxon>
        <taxon>Insecta</taxon>
        <taxon>Pterygota</taxon>
        <taxon>Neoptera</taxon>
        <taxon>Endopterygota</taxon>
        <taxon>Lepidoptera</taxon>
        <taxon>Glossata</taxon>
        <taxon>Ditrysia</taxon>
        <taxon>Papilionoidea</taxon>
        <taxon>Nymphalidae</taxon>
        <taxon>Satyrinae</taxon>
        <taxon>Satyrini</taxon>
        <taxon>Mycalesina</taxon>
        <taxon>Bicyclus</taxon>
    </lineage>
</organism>
<dbReference type="GeneID" id="112054695"/>
<dbReference type="RefSeq" id="XP_052747514.1">
    <property type="nucleotide sequence ID" value="XM_052891554.1"/>
</dbReference>
<name>A0ABM3M7S1_BICAN</name>
<accession>A0ABM3M7S1</accession>
<evidence type="ECO:0000313" key="2">
    <source>
        <dbReference type="RefSeq" id="XP_052747514.1"/>
    </source>
</evidence>
<sequence length="485" mass="55680">MRISIYVILGTYFAVCKSQYVSINTKSSKLNPCDNLSSTSYVERFFDLIFVEFHNTPPACVCIQMCADQATYCYPNGCLRRPERRVEDTKCLGETVRRVNVEVTTKSATFAVEHKDVVDDFMEAPALSTSYRETRNRPKISDFILQSNPFKDLVFKYQRVPTLKMKYNLPEQVRNTKSEKINNVKNIDISRTRWPAKKHLLHGISPLKSVHRYKKNDDTKQTKFFVSLSSENEPTNYSPVFYKKYLTKRDDSSRPNIDGLYLYHTDTANFTLETLIDGLIENTLDDNKKDIVFTLNIEDNDTVKEEPSTEISINFADIDFLLEENNNTVINNKTTVNIISIDSANENAEVNKYSHENNETYQNAPEFIANMSKQIDVQNEVTLKFMERVMGRKSLNESTTNVSVTETVFEMENATNTLTTVPITETVFEMENVTNISTAVPIMDKSVASFGNVNSNVTPVPITPASVYRKTKQRIMRKLKRRKIK</sequence>
<evidence type="ECO:0000313" key="1">
    <source>
        <dbReference type="Proteomes" id="UP001652582"/>
    </source>
</evidence>